<sequence length="148" mass="16847">MPNLPQARKLHRFIDAQADIYDSALTELRQGKKEGHWMWFIFPQIRGLGSSTKGDFFGIQSRAEAREYLADPVLGKRLLECANVLLSVDGVTAEDIFGYPDLLKLRSSMTLFENVSENDAFTKVLEKYYQGLRDTKTHELLQAYGANE</sequence>
<proteinExistence type="predicted"/>
<comment type="caution">
    <text evidence="1">The sequence shown here is derived from an EMBL/GenBank/DDBJ whole genome shotgun (WGS) entry which is preliminary data.</text>
</comment>
<protein>
    <recommendedName>
        <fullName evidence="3">Calpastatin</fullName>
    </recommendedName>
</protein>
<dbReference type="Proteomes" id="UP001152876">
    <property type="component" value="Unassembled WGS sequence"/>
</dbReference>
<gene>
    <name evidence="1" type="ORF">H010_11374</name>
</gene>
<dbReference type="OrthoDB" id="9801870at2"/>
<dbReference type="InterPro" id="IPR036287">
    <property type="entry name" value="Rv1873-like_sf"/>
</dbReference>
<evidence type="ECO:0008006" key="3">
    <source>
        <dbReference type="Google" id="ProtNLM"/>
    </source>
</evidence>
<keyword evidence="2" id="KW-1185">Reference proteome</keyword>
<evidence type="ECO:0000313" key="1">
    <source>
        <dbReference type="EMBL" id="MDG5975857.1"/>
    </source>
</evidence>
<dbReference type="AlphaFoldDB" id="A0A9X4S811"/>
<dbReference type="InterPro" id="IPR014937">
    <property type="entry name" value="DUF1810"/>
</dbReference>
<dbReference type="PIRSF" id="PIRSF008546">
    <property type="entry name" value="UCP008546"/>
    <property type="match status" value="1"/>
</dbReference>
<dbReference type="Gene3D" id="1.25.40.380">
    <property type="entry name" value="Protein of unknown function DUF1810"/>
    <property type="match status" value="1"/>
</dbReference>
<evidence type="ECO:0000313" key="2">
    <source>
        <dbReference type="Proteomes" id="UP001152876"/>
    </source>
</evidence>
<dbReference type="RefSeq" id="WP_084236551.1">
    <property type="nucleotide sequence ID" value="NZ_AOGK01000009.1"/>
</dbReference>
<reference evidence="1" key="1">
    <citation type="submission" date="2013-01" db="EMBL/GenBank/DDBJ databases">
        <title>Genome draft of Hydrogenophaga taeniospiralis 2K1.</title>
        <authorList>
            <person name="Gomila M."/>
            <person name="Lalucat J."/>
        </authorList>
    </citation>
    <scope>NUCLEOTIDE SEQUENCE</scope>
    <source>
        <strain evidence="1">CCUG 15921</strain>
    </source>
</reference>
<accession>A0A9X4S811</accession>
<dbReference type="EMBL" id="AOGK01000009">
    <property type="protein sequence ID" value="MDG5975857.1"/>
    <property type="molecule type" value="Genomic_DNA"/>
</dbReference>
<dbReference type="Pfam" id="PF08837">
    <property type="entry name" value="DUF1810"/>
    <property type="match status" value="1"/>
</dbReference>
<organism evidence="1 2">
    <name type="scientific">Hydrogenophaga taeniospiralis CCUG 15921</name>
    <dbReference type="NCBI Taxonomy" id="1281780"/>
    <lineage>
        <taxon>Bacteria</taxon>
        <taxon>Pseudomonadati</taxon>
        <taxon>Pseudomonadota</taxon>
        <taxon>Betaproteobacteria</taxon>
        <taxon>Burkholderiales</taxon>
        <taxon>Comamonadaceae</taxon>
        <taxon>Hydrogenophaga</taxon>
    </lineage>
</organism>
<name>A0A9X4S811_9BURK</name>
<dbReference type="SUPFAM" id="SSF140736">
    <property type="entry name" value="Rv1873-like"/>
    <property type="match status" value="1"/>
</dbReference>